<evidence type="ECO:0000313" key="3">
    <source>
        <dbReference type="Proteomes" id="UP000034883"/>
    </source>
</evidence>
<proteinExistence type="predicted"/>
<evidence type="ECO:0000256" key="1">
    <source>
        <dbReference type="SAM" id="MobiDB-lite"/>
    </source>
</evidence>
<organism evidence="2 3">
    <name type="scientific">Sandaracinus amylolyticus</name>
    <dbReference type="NCBI Taxonomy" id="927083"/>
    <lineage>
        <taxon>Bacteria</taxon>
        <taxon>Pseudomonadati</taxon>
        <taxon>Myxococcota</taxon>
        <taxon>Polyangia</taxon>
        <taxon>Polyangiales</taxon>
        <taxon>Sandaracinaceae</taxon>
        <taxon>Sandaracinus</taxon>
    </lineage>
</organism>
<protein>
    <submittedName>
        <fullName evidence="2">Uncharacterized protein</fullName>
    </submittedName>
</protein>
<name>A0A0F6YLH3_9BACT</name>
<accession>A0A0F6YLH3</accession>
<reference evidence="2 3" key="1">
    <citation type="submission" date="2015-03" db="EMBL/GenBank/DDBJ databases">
        <title>Genome assembly of Sandaracinus amylolyticus DSM 53668.</title>
        <authorList>
            <person name="Sharma G."/>
            <person name="Subramanian S."/>
        </authorList>
    </citation>
    <scope>NUCLEOTIDE SEQUENCE [LARGE SCALE GENOMIC DNA]</scope>
    <source>
        <strain evidence="2 3">DSM 53668</strain>
    </source>
</reference>
<dbReference type="AlphaFoldDB" id="A0A0F6YLH3"/>
<gene>
    <name evidence="2" type="ORF">DB32_007031</name>
</gene>
<feature type="compositionally biased region" description="Acidic residues" evidence="1">
    <location>
        <begin position="255"/>
        <end position="265"/>
    </location>
</feature>
<dbReference type="EMBL" id="CP011125">
    <property type="protein sequence ID" value="AKF09882.1"/>
    <property type="molecule type" value="Genomic_DNA"/>
</dbReference>
<dbReference type="Proteomes" id="UP000034883">
    <property type="component" value="Chromosome"/>
</dbReference>
<keyword evidence="3" id="KW-1185">Reference proteome</keyword>
<evidence type="ECO:0000313" key="2">
    <source>
        <dbReference type="EMBL" id="AKF09882.1"/>
    </source>
</evidence>
<sequence length="288" mass="31951">MPEIIHEPPVMPDGPTLIAALAAKREILTNMPATEVLHAMRLDARSAAGIAGGSLPRIARHRAALIAEFGERARALLDDLPTVVYATYQAAYDVDAAEDDSDMRELHRQVLEEHQLIAGDLDALANRKIIDRSRIDAGRSILGYRTTVDSTFVLLSLTRSLWMTIQGRTLLTEADLERIEAKAQAMLDRLNQREQRATRMPTRELRDRALTLLVRTYDEIRRMLTFVRWAQGDADEIAPSLYARRGRKHGGTDTDPPDEDVEPTPEPEPTPAPIVIEGPNNGGGPFAP</sequence>
<dbReference type="KEGG" id="samy:DB32_007031"/>
<feature type="region of interest" description="Disordered" evidence="1">
    <location>
        <begin position="241"/>
        <end position="288"/>
    </location>
</feature>